<dbReference type="Gene3D" id="2.180.10.10">
    <property type="entry name" value="RHS repeat-associated core"/>
    <property type="match status" value="1"/>
</dbReference>
<evidence type="ECO:0000313" key="3">
    <source>
        <dbReference type="Proteomes" id="UP000050356"/>
    </source>
</evidence>
<proteinExistence type="predicted"/>
<organism evidence="2 3">
    <name type="scientific">Pseudomonas syringae pv. cerasicola</name>
    <dbReference type="NCBI Taxonomy" id="264451"/>
    <lineage>
        <taxon>Bacteria</taxon>
        <taxon>Pseudomonadati</taxon>
        <taxon>Pseudomonadota</taxon>
        <taxon>Gammaproteobacteria</taxon>
        <taxon>Pseudomonadales</taxon>
        <taxon>Pseudomonadaceae</taxon>
        <taxon>Pseudomonas</taxon>
        <taxon>Pseudomonas syringae</taxon>
    </lineage>
</organism>
<dbReference type="SUPFAM" id="SSF56399">
    <property type="entry name" value="ADP-ribosylation"/>
    <property type="match status" value="1"/>
</dbReference>
<dbReference type="PATRIC" id="fig|264451.4.peg.93"/>
<dbReference type="InterPro" id="IPR022385">
    <property type="entry name" value="Rhs_assc_core"/>
</dbReference>
<accession>A0A0P9MYT3</accession>
<comment type="caution">
    <text evidence="2">The sequence shown here is derived from an EMBL/GenBank/DDBJ whole genome shotgun (WGS) entry which is preliminary data.</text>
</comment>
<name>A0A0P9MYT3_PSESX</name>
<dbReference type="NCBIfam" id="TIGR03696">
    <property type="entry name" value="Rhs_assc_core"/>
    <property type="match status" value="1"/>
</dbReference>
<gene>
    <name evidence="2" type="ORF">ALO50_00059</name>
</gene>
<keyword evidence="1" id="KW-1133">Transmembrane helix</keyword>
<protein>
    <submittedName>
        <fullName evidence="2">YD repeat-containing protein</fullName>
    </submittedName>
</protein>
<dbReference type="RefSeq" id="WP_235806543.1">
    <property type="nucleotide sequence ID" value="NZ_LJQA01000256.1"/>
</dbReference>
<evidence type="ECO:0000256" key="1">
    <source>
        <dbReference type="SAM" id="Phobius"/>
    </source>
</evidence>
<evidence type="ECO:0000313" key="2">
    <source>
        <dbReference type="EMBL" id="KPW97539.1"/>
    </source>
</evidence>
<feature type="non-terminal residue" evidence="2">
    <location>
        <position position="1"/>
    </location>
</feature>
<dbReference type="EMBL" id="LJQA01000256">
    <property type="protein sequence ID" value="KPW97539.1"/>
    <property type="molecule type" value="Genomic_DNA"/>
</dbReference>
<reference evidence="2 3" key="1">
    <citation type="submission" date="2015-09" db="EMBL/GenBank/DDBJ databases">
        <title>Genome announcement of multiple Pseudomonas syringae strains.</title>
        <authorList>
            <person name="Thakur S."/>
            <person name="Wang P.W."/>
            <person name="Gong Y."/>
            <person name="Weir B.S."/>
            <person name="Guttman D.S."/>
        </authorList>
    </citation>
    <scope>NUCLEOTIDE SEQUENCE [LARGE SCALE GENOMIC DNA]</scope>
    <source>
        <strain evidence="2 3">ICMP17524</strain>
    </source>
</reference>
<dbReference type="AlphaFoldDB" id="A0A0P9MYT3"/>
<keyword evidence="1" id="KW-0812">Transmembrane</keyword>
<sequence>SSTVQDDRRTQFLHIDEQPIGQQTIGEPAETLLLLTDANQSVIGEFQQDTLRTAVYSAYGERHSDDALLSVAGFNGEVCEKDTGWYLLGNGYRAYNPGMMRFHSPDSLSPFGAGGVNPYTYCLGNPIAWRDPTGHDASSQSGRLRRPDENAIPAEMRGDLGLWTWVSLAAGVVFTLLSYYATVTTFGIATPVTGPIAFLGKL</sequence>
<keyword evidence="1" id="KW-0472">Membrane</keyword>
<dbReference type="Proteomes" id="UP000050356">
    <property type="component" value="Unassembled WGS sequence"/>
</dbReference>
<feature type="transmembrane region" description="Helical" evidence="1">
    <location>
        <begin position="160"/>
        <end position="181"/>
    </location>
</feature>